<keyword evidence="2" id="KW-1185">Reference proteome</keyword>
<accession>A0ABX3TSG7</accession>
<organism evidence="1 2">
    <name type="scientific">Mycobacterium timonense</name>
    <dbReference type="NCBI Taxonomy" id="701043"/>
    <lineage>
        <taxon>Bacteria</taxon>
        <taxon>Bacillati</taxon>
        <taxon>Actinomycetota</taxon>
        <taxon>Actinomycetes</taxon>
        <taxon>Mycobacteriales</taxon>
        <taxon>Mycobacteriaceae</taxon>
        <taxon>Mycobacterium</taxon>
        <taxon>Mycobacterium avium complex (MAC)</taxon>
    </lineage>
</organism>
<protein>
    <submittedName>
        <fullName evidence="1">Terminase</fullName>
    </submittedName>
</protein>
<dbReference type="Proteomes" id="UP000192847">
    <property type="component" value="Unassembled WGS sequence"/>
</dbReference>
<evidence type="ECO:0000313" key="1">
    <source>
        <dbReference type="EMBL" id="ORB81765.1"/>
    </source>
</evidence>
<dbReference type="EMBL" id="MVIL01000003">
    <property type="protein sequence ID" value="ORB81765.1"/>
    <property type="molecule type" value="Genomic_DNA"/>
</dbReference>
<dbReference type="RefSeq" id="WP_019732141.1">
    <property type="nucleotide sequence ID" value="NZ_MVIL01000003.1"/>
</dbReference>
<evidence type="ECO:0000313" key="2">
    <source>
        <dbReference type="Proteomes" id="UP000192847"/>
    </source>
</evidence>
<name>A0ABX3TSG7_9MYCO</name>
<proteinExistence type="predicted"/>
<reference evidence="1 2" key="1">
    <citation type="submission" date="2017-02" db="EMBL/GenBank/DDBJ databases">
        <title>The new phylogeny of genus Mycobacterium.</title>
        <authorList>
            <person name="Tortoli E."/>
            <person name="Trovato A."/>
            <person name="Cirillo D.M."/>
        </authorList>
    </citation>
    <scope>NUCLEOTIDE SEQUENCE [LARGE SCALE GENOMIC DNA]</scope>
    <source>
        <strain evidence="1 2">CCUG 56329</strain>
    </source>
</reference>
<sequence>MELVVPPDDDKPLPTLGDQVCAFIEERAVYGPGDLKGQRVVLSEDWRYCLYRLYEHWPRGHPRAGRRRFKKGRLSVRKGAAKTELMAFVAFVELHPEAPVRFNGFNRDGSLKEGRPVVDPFIPMLANAKLQVSELAFGALKLICEECDDADLFDCTLDRIIRLDDRGRADGKALPLANAPDTNDGGRTTCNLYDETHRLYLPSEKAAVVTMEANLGKRTAQDPWSLGVTTAGEPGQQSQAEDDHFEAEAIARGEIKRPRMFYFHRQASDGWDMGSFEERCEAIREASGPELAARTDIEDLASQWDVPKADVAYLERVWCNRWTQQGLQAFNLRRWRELRRPGARIPAKAMVTVGFDGARMRDATAFVVTDVRTGLQELAGLWERPHDADEDWEVDELEVNAKRAELFRRFRVVKMYADPPHWNYTVGAWAARNPDVVEEFWTNQRHRMIRAIQTYVGAMQSGVLGHDDDPETGDFSRHIGNAGKQYTTLVDPQTGERAWILGKLHKDRKFDAAMAAVLSWQARMDVLPKLPKPKKRVFRQIR</sequence>
<gene>
    <name evidence="1" type="ORF">BST46_01845</name>
</gene>
<comment type="caution">
    <text evidence="1">The sequence shown here is derived from an EMBL/GenBank/DDBJ whole genome shotgun (WGS) entry which is preliminary data.</text>
</comment>